<protein>
    <submittedName>
        <fullName evidence="2">Uncharacterized protein</fullName>
    </submittedName>
</protein>
<sequence>MNKRKATGSAEARQKEYMARQKKSCGNGGAILDDRRANRQTKRSVTHGELVSRLVMRWSALDHTSLVAE</sequence>
<organism evidence="2 3">
    <name type="scientific">Caenorhabditis auriculariae</name>
    <dbReference type="NCBI Taxonomy" id="2777116"/>
    <lineage>
        <taxon>Eukaryota</taxon>
        <taxon>Metazoa</taxon>
        <taxon>Ecdysozoa</taxon>
        <taxon>Nematoda</taxon>
        <taxon>Chromadorea</taxon>
        <taxon>Rhabditida</taxon>
        <taxon>Rhabditina</taxon>
        <taxon>Rhabditomorpha</taxon>
        <taxon>Rhabditoidea</taxon>
        <taxon>Rhabditidae</taxon>
        <taxon>Peloderinae</taxon>
        <taxon>Caenorhabditis</taxon>
    </lineage>
</organism>
<evidence type="ECO:0000256" key="1">
    <source>
        <dbReference type="SAM" id="MobiDB-lite"/>
    </source>
</evidence>
<proteinExistence type="predicted"/>
<reference evidence="2" key="1">
    <citation type="submission" date="2020-10" db="EMBL/GenBank/DDBJ databases">
        <authorList>
            <person name="Kikuchi T."/>
        </authorList>
    </citation>
    <scope>NUCLEOTIDE SEQUENCE</scope>
    <source>
        <strain evidence="2">NKZ352</strain>
    </source>
</reference>
<keyword evidence="3" id="KW-1185">Reference proteome</keyword>
<dbReference type="EMBL" id="CAJGYM010000117">
    <property type="protein sequence ID" value="CAD6198200.1"/>
    <property type="molecule type" value="Genomic_DNA"/>
</dbReference>
<dbReference type="AlphaFoldDB" id="A0A8S1HS62"/>
<evidence type="ECO:0000313" key="2">
    <source>
        <dbReference type="EMBL" id="CAD6198200.1"/>
    </source>
</evidence>
<comment type="caution">
    <text evidence="2">The sequence shown here is derived from an EMBL/GenBank/DDBJ whole genome shotgun (WGS) entry which is preliminary data.</text>
</comment>
<dbReference type="Proteomes" id="UP000835052">
    <property type="component" value="Unassembled WGS sequence"/>
</dbReference>
<name>A0A8S1HS62_9PELO</name>
<evidence type="ECO:0000313" key="3">
    <source>
        <dbReference type="Proteomes" id="UP000835052"/>
    </source>
</evidence>
<accession>A0A8S1HS62</accession>
<gene>
    <name evidence="2" type="ORF">CAUJ_LOCUS14106</name>
</gene>
<feature type="region of interest" description="Disordered" evidence="1">
    <location>
        <begin position="1"/>
        <end position="46"/>
    </location>
</feature>